<keyword evidence="3" id="KW-1185">Reference proteome</keyword>
<dbReference type="Proteomes" id="UP001428817">
    <property type="component" value="Unassembled WGS sequence"/>
</dbReference>
<gene>
    <name evidence="2" type="ORF">GCM10023321_19360</name>
</gene>
<sequence>MGDMIQEQTLEALSWEKEEYADPSEGVLRLTLDGEMARLDWRERGAGDRACAFQVSARSLLLALGAAWEETRPAGGRSGKPGAKKSSQEDDESLFRDITGRYARKGKPWTAEEDERLRAVWREGGRDIVSMGEVMRRSGPAVAARLRLLGYDPSEVPDPLGRDWDGVESVNDDGGGAVTGSR</sequence>
<evidence type="ECO:0000256" key="1">
    <source>
        <dbReference type="SAM" id="MobiDB-lite"/>
    </source>
</evidence>
<protein>
    <submittedName>
        <fullName evidence="2">Uncharacterized protein</fullName>
    </submittedName>
</protein>
<evidence type="ECO:0000313" key="3">
    <source>
        <dbReference type="Proteomes" id="UP001428817"/>
    </source>
</evidence>
<evidence type="ECO:0000313" key="2">
    <source>
        <dbReference type="EMBL" id="GAA5151765.1"/>
    </source>
</evidence>
<organism evidence="2 3">
    <name type="scientific">Pseudonocardia eucalypti</name>
    <dbReference type="NCBI Taxonomy" id="648755"/>
    <lineage>
        <taxon>Bacteria</taxon>
        <taxon>Bacillati</taxon>
        <taxon>Actinomycetota</taxon>
        <taxon>Actinomycetes</taxon>
        <taxon>Pseudonocardiales</taxon>
        <taxon>Pseudonocardiaceae</taxon>
        <taxon>Pseudonocardia</taxon>
    </lineage>
</organism>
<feature type="region of interest" description="Disordered" evidence="1">
    <location>
        <begin position="71"/>
        <end position="97"/>
    </location>
</feature>
<feature type="region of interest" description="Disordered" evidence="1">
    <location>
        <begin position="157"/>
        <end position="182"/>
    </location>
</feature>
<feature type="compositionally biased region" description="Gly residues" evidence="1">
    <location>
        <begin position="173"/>
        <end position="182"/>
    </location>
</feature>
<dbReference type="RefSeq" id="WP_185066610.1">
    <property type="nucleotide sequence ID" value="NZ_BAABJP010000007.1"/>
</dbReference>
<name>A0ABP9PT35_9PSEU</name>
<proteinExistence type="predicted"/>
<accession>A0ABP9PT35</accession>
<dbReference type="EMBL" id="BAABJP010000007">
    <property type="protein sequence ID" value="GAA5151765.1"/>
    <property type="molecule type" value="Genomic_DNA"/>
</dbReference>
<comment type="caution">
    <text evidence="2">The sequence shown here is derived from an EMBL/GenBank/DDBJ whole genome shotgun (WGS) entry which is preliminary data.</text>
</comment>
<reference evidence="3" key="1">
    <citation type="journal article" date="2019" name="Int. J. Syst. Evol. Microbiol.">
        <title>The Global Catalogue of Microorganisms (GCM) 10K type strain sequencing project: providing services to taxonomists for standard genome sequencing and annotation.</title>
        <authorList>
            <consortium name="The Broad Institute Genomics Platform"/>
            <consortium name="The Broad Institute Genome Sequencing Center for Infectious Disease"/>
            <person name="Wu L."/>
            <person name="Ma J."/>
        </authorList>
    </citation>
    <scope>NUCLEOTIDE SEQUENCE [LARGE SCALE GENOMIC DNA]</scope>
    <source>
        <strain evidence="3">JCM 18303</strain>
    </source>
</reference>